<dbReference type="PATRIC" id="fig|1317124.6.peg.1384"/>
<evidence type="ECO:0000259" key="1">
    <source>
        <dbReference type="Pfam" id="PF00534"/>
    </source>
</evidence>
<reference evidence="3" key="1">
    <citation type="submission" date="2013-04" db="EMBL/GenBank/DDBJ databases">
        <title>Thioclava sp. 13D2W-2 Genome Sequencing.</title>
        <authorList>
            <person name="Lai Q."/>
            <person name="Li G."/>
            <person name="Shao Z."/>
        </authorList>
    </citation>
    <scope>NUCLEOTIDE SEQUENCE [LARGE SCALE GENOMIC DNA]</scope>
    <source>
        <strain evidence="3">13D2W-2</strain>
    </source>
</reference>
<dbReference type="RefSeq" id="WP_038144836.1">
    <property type="nucleotide sequence ID" value="NZ_AQRC01000004.1"/>
</dbReference>
<evidence type="ECO:0000313" key="3">
    <source>
        <dbReference type="Proteomes" id="UP000028607"/>
    </source>
</evidence>
<dbReference type="CDD" id="cd03801">
    <property type="entry name" value="GT4_PimA-like"/>
    <property type="match status" value="1"/>
</dbReference>
<dbReference type="SUPFAM" id="SSF53756">
    <property type="entry name" value="UDP-Glycosyltransferase/glycogen phosphorylase"/>
    <property type="match status" value="1"/>
</dbReference>
<dbReference type="AlphaFoldDB" id="A0A085TY59"/>
<evidence type="ECO:0000313" key="2">
    <source>
        <dbReference type="EMBL" id="KFE35656.1"/>
    </source>
</evidence>
<dbReference type="Pfam" id="PF00534">
    <property type="entry name" value="Glycos_transf_1"/>
    <property type="match status" value="1"/>
</dbReference>
<dbReference type="PANTHER" id="PTHR45947:SF3">
    <property type="entry name" value="SULFOQUINOVOSYL TRANSFERASE SQD2"/>
    <property type="match status" value="1"/>
</dbReference>
<reference evidence="2 3" key="2">
    <citation type="journal article" date="2015" name="Antonie Van Leeuwenhoek">
        <title>Thioclava indica sp. nov., isolated from surface seawater of the Indian Ocean.</title>
        <authorList>
            <person name="Liu Y."/>
            <person name="Lai Q."/>
            <person name="Du J."/>
            <person name="Xu H."/>
            <person name="Jiang L."/>
            <person name="Shao Z."/>
        </authorList>
    </citation>
    <scope>NUCLEOTIDE SEQUENCE [LARGE SCALE GENOMIC DNA]</scope>
    <source>
        <strain evidence="2 3">13D2W-2</strain>
    </source>
</reference>
<proteinExistence type="predicted"/>
<feature type="domain" description="Glycosyl transferase family 1" evidence="1">
    <location>
        <begin position="152"/>
        <end position="324"/>
    </location>
</feature>
<gene>
    <name evidence="2" type="ORF">DW2_06828</name>
</gene>
<dbReference type="Gene3D" id="3.40.50.2000">
    <property type="entry name" value="Glycogen Phosphorylase B"/>
    <property type="match status" value="2"/>
</dbReference>
<protein>
    <submittedName>
        <fullName evidence="2">Group 1 glycosyl transferase</fullName>
    </submittedName>
</protein>
<organism evidence="2 3">
    <name type="scientific">Thioclava atlantica</name>
    <dbReference type="NCBI Taxonomy" id="1317124"/>
    <lineage>
        <taxon>Bacteria</taxon>
        <taxon>Pseudomonadati</taxon>
        <taxon>Pseudomonadota</taxon>
        <taxon>Alphaproteobacteria</taxon>
        <taxon>Rhodobacterales</taxon>
        <taxon>Paracoccaceae</taxon>
        <taxon>Thioclava</taxon>
    </lineage>
</organism>
<accession>A0A085TY59</accession>
<dbReference type="eggNOG" id="COG0297">
    <property type="taxonomic scope" value="Bacteria"/>
</dbReference>
<dbReference type="Proteomes" id="UP000028607">
    <property type="component" value="Unassembled WGS sequence"/>
</dbReference>
<dbReference type="EMBL" id="AQRC01000004">
    <property type="protein sequence ID" value="KFE35656.1"/>
    <property type="molecule type" value="Genomic_DNA"/>
</dbReference>
<dbReference type="STRING" id="1317124.DW2_06828"/>
<name>A0A085TY59_9RHOB</name>
<dbReference type="InterPro" id="IPR001296">
    <property type="entry name" value="Glyco_trans_1"/>
</dbReference>
<dbReference type="GO" id="GO:0016757">
    <property type="term" value="F:glycosyltransferase activity"/>
    <property type="evidence" value="ECO:0007669"/>
    <property type="project" value="InterPro"/>
</dbReference>
<dbReference type="OrthoDB" id="5490290at2"/>
<keyword evidence="2" id="KW-0808">Transferase</keyword>
<sequence>MVSVEKIDVLVPNLKRRLSGVTATVVRLVPIQAQSIAVAAVAPSLPEHIPQVSFWSLLTMRRSGPSGWRVWHARRNVEMVVGLLLRDVLRKRLKLVFTSASQRHHTGFTRTLIAKMDAVISTSEKTAAYLERPSDVIYHGIDNEQFSPPSDRADIRSRLGLPVEGALIGCFGRIRAQKGTDLFVESAIELCRAFEGLTAIVIGRATQKDEGFLEGLKRKVAAEGLEGRIRFLEEVPVWEMPDWYRVLDVYVAPQRWEGFGLTPLEAMACGVPVVASDVGAFRELIAEGRTGFVVEPGSAEALRAAVAGLLSDPARLSEFGAAARGHVETHFDIRDEARKLIEIYRAQIGSGTR</sequence>
<dbReference type="InterPro" id="IPR050194">
    <property type="entry name" value="Glycosyltransferase_grp1"/>
</dbReference>
<comment type="caution">
    <text evidence="2">The sequence shown here is derived from an EMBL/GenBank/DDBJ whole genome shotgun (WGS) entry which is preliminary data.</text>
</comment>
<dbReference type="PANTHER" id="PTHR45947">
    <property type="entry name" value="SULFOQUINOVOSYL TRANSFERASE SQD2"/>
    <property type="match status" value="1"/>
</dbReference>
<keyword evidence="3" id="KW-1185">Reference proteome</keyword>